<sequence>MYARFVGFGVGHNIQYHQSITNLENQDSEEEDILDESPQVPGNYKNDTNANCCGGGTGCDINMGTDGNSREDTFEDDEEEAAKDSDIKDMPDQFSDMENESDNEGEGPQFKF</sequence>
<reference evidence="3" key="2">
    <citation type="submission" date="2015-01" db="EMBL/GenBank/DDBJ databases">
        <title>Evolutionary Origins and Diversification of the Mycorrhizal Mutualists.</title>
        <authorList>
            <consortium name="DOE Joint Genome Institute"/>
            <consortium name="Mycorrhizal Genomics Consortium"/>
            <person name="Kohler A."/>
            <person name="Kuo A."/>
            <person name="Nagy L.G."/>
            <person name="Floudas D."/>
            <person name="Copeland A."/>
            <person name="Barry K.W."/>
            <person name="Cichocki N."/>
            <person name="Veneault-Fourrey C."/>
            <person name="LaButti K."/>
            <person name="Lindquist E.A."/>
            <person name="Lipzen A."/>
            <person name="Lundell T."/>
            <person name="Morin E."/>
            <person name="Murat C."/>
            <person name="Riley R."/>
            <person name="Ohm R."/>
            <person name="Sun H."/>
            <person name="Tunlid A."/>
            <person name="Henrissat B."/>
            <person name="Grigoriev I.V."/>
            <person name="Hibbett D.S."/>
            <person name="Martin F."/>
        </authorList>
    </citation>
    <scope>NUCLEOTIDE SEQUENCE [LARGE SCALE GENOMIC DNA]</scope>
    <source>
        <strain evidence="3">Foug A</strain>
    </source>
</reference>
<dbReference type="Proteomes" id="UP000053989">
    <property type="component" value="Unassembled WGS sequence"/>
</dbReference>
<accession>A0A0C3DPT8</accession>
<dbReference type="AlphaFoldDB" id="A0A0C3DPT8"/>
<organism evidence="2 3">
    <name type="scientific">Scleroderma citrinum Foug A</name>
    <dbReference type="NCBI Taxonomy" id="1036808"/>
    <lineage>
        <taxon>Eukaryota</taxon>
        <taxon>Fungi</taxon>
        <taxon>Dikarya</taxon>
        <taxon>Basidiomycota</taxon>
        <taxon>Agaricomycotina</taxon>
        <taxon>Agaricomycetes</taxon>
        <taxon>Agaricomycetidae</taxon>
        <taxon>Boletales</taxon>
        <taxon>Sclerodermatineae</taxon>
        <taxon>Sclerodermataceae</taxon>
        <taxon>Scleroderma</taxon>
    </lineage>
</organism>
<reference evidence="2 3" key="1">
    <citation type="submission" date="2014-04" db="EMBL/GenBank/DDBJ databases">
        <authorList>
            <consortium name="DOE Joint Genome Institute"/>
            <person name="Kuo A."/>
            <person name="Kohler A."/>
            <person name="Nagy L.G."/>
            <person name="Floudas D."/>
            <person name="Copeland A."/>
            <person name="Barry K.W."/>
            <person name="Cichocki N."/>
            <person name="Veneault-Fourrey C."/>
            <person name="LaButti K."/>
            <person name="Lindquist E.A."/>
            <person name="Lipzen A."/>
            <person name="Lundell T."/>
            <person name="Morin E."/>
            <person name="Murat C."/>
            <person name="Sun H."/>
            <person name="Tunlid A."/>
            <person name="Henrissat B."/>
            <person name="Grigoriev I.V."/>
            <person name="Hibbett D.S."/>
            <person name="Martin F."/>
            <person name="Nordberg H.P."/>
            <person name="Cantor M.N."/>
            <person name="Hua S.X."/>
        </authorList>
    </citation>
    <scope>NUCLEOTIDE SEQUENCE [LARGE SCALE GENOMIC DNA]</scope>
    <source>
        <strain evidence="2 3">Foug A</strain>
    </source>
</reference>
<feature type="compositionally biased region" description="Acidic residues" evidence="1">
    <location>
        <begin position="26"/>
        <end position="35"/>
    </location>
</feature>
<dbReference type="HOGENOM" id="CLU_2147360_0_0_1"/>
<evidence type="ECO:0000313" key="3">
    <source>
        <dbReference type="Proteomes" id="UP000053989"/>
    </source>
</evidence>
<dbReference type="EMBL" id="KN822041">
    <property type="protein sequence ID" value="KIM62640.1"/>
    <property type="molecule type" value="Genomic_DNA"/>
</dbReference>
<gene>
    <name evidence="2" type="ORF">SCLCIDRAFT_24929</name>
</gene>
<feature type="compositionally biased region" description="Acidic residues" evidence="1">
    <location>
        <begin position="95"/>
        <end position="105"/>
    </location>
</feature>
<protein>
    <submittedName>
        <fullName evidence="2">Uncharacterized protein</fullName>
    </submittedName>
</protein>
<keyword evidence="3" id="KW-1185">Reference proteome</keyword>
<proteinExistence type="predicted"/>
<feature type="region of interest" description="Disordered" evidence="1">
    <location>
        <begin position="23"/>
        <end position="112"/>
    </location>
</feature>
<evidence type="ECO:0000313" key="2">
    <source>
        <dbReference type="EMBL" id="KIM62640.1"/>
    </source>
</evidence>
<dbReference type="InParanoid" id="A0A0C3DPT8"/>
<feature type="compositionally biased region" description="Basic and acidic residues" evidence="1">
    <location>
        <begin position="82"/>
        <end position="91"/>
    </location>
</feature>
<evidence type="ECO:0000256" key="1">
    <source>
        <dbReference type="SAM" id="MobiDB-lite"/>
    </source>
</evidence>
<name>A0A0C3DPT8_9AGAM</name>